<dbReference type="EMBL" id="BGPR01000961">
    <property type="protein sequence ID" value="GBM41397.1"/>
    <property type="molecule type" value="Genomic_DNA"/>
</dbReference>
<name>A0A4Y2FK54_ARAVE</name>
<comment type="caution">
    <text evidence="1">The sequence shown here is derived from an EMBL/GenBank/DDBJ whole genome shotgun (WGS) entry which is preliminary data.</text>
</comment>
<keyword evidence="2" id="KW-1185">Reference proteome</keyword>
<dbReference type="AlphaFoldDB" id="A0A4Y2FK54"/>
<proteinExistence type="predicted"/>
<organism evidence="1 2">
    <name type="scientific">Araneus ventricosus</name>
    <name type="common">Orbweaver spider</name>
    <name type="synonym">Epeira ventricosa</name>
    <dbReference type="NCBI Taxonomy" id="182803"/>
    <lineage>
        <taxon>Eukaryota</taxon>
        <taxon>Metazoa</taxon>
        <taxon>Ecdysozoa</taxon>
        <taxon>Arthropoda</taxon>
        <taxon>Chelicerata</taxon>
        <taxon>Arachnida</taxon>
        <taxon>Araneae</taxon>
        <taxon>Araneomorphae</taxon>
        <taxon>Entelegynae</taxon>
        <taxon>Araneoidea</taxon>
        <taxon>Araneidae</taxon>
        <taxon>Araneus</taxon>
    </lineage>
</organism>
<gene>
    <name evidence="1" type="ORF">AVEN_62690_1</name>
</gene>
<evidence type="ECO:0000313" key="1">
    <source>
        <dbReference type="EMBL" id="GBM41397.1"/>
    </source>
</evidence>
<reference evidence="1 2" key="1">
    <citation type="journal article" date="2019" name="Sci. Rep.">
        <title>Orb-weaving spider Araneus ventricosus genome elucidates the spidroin gene catalogue.</title>
        <authorList>
            <person name="Kono N."/>
            <person name="Nakamura H."/>
            <person name="Ohtoshi R."/>
            <person name="Moran D.A.P."/>
            <person name="Shinohara A."/>
            <person name="Yoshida Y."/>
            <person name="Fujiwara M."/>
            <person name="Mori M."/>
            <person name="Tomita M."/>
            <person name="Arakawa K."/>
        </authorList>
    </citation>
    <scope>NUCLEOTIDE SEQUENCE [LARGE SCALE GENOMIC DNA]</scope>
</reference>
<accession>A0A4Y2FK54</accession>
<protein>
    <submittedName>
        <fullName evidence="1">Uncharacterized protein</fullName>
    </submittedName>
</protein>
<sequence length="86" mass="9267">MVKPSSIKDLLGMWTWCILNQQSRIRHPPISVEVFIGVAGSNVIITVQSDGSPSHNSPCVASKQGINITEPNLIPLNCDLSIGLND</sequence>
<dbReference type="Proteomes" id="UP000499080">
    <property type="component" value="Unassembled WGS sequence"/>
</dbReference>
<evidence type="ECO:0000313" key="2">
    <source>
        <dbReference type="Proteomes" id="UP000499080"/>
    </source>
</evidence>